<dbReference type="InterPro" id="IPR036908">
    <property type="entry name" value="RlpA-like_sf"/>
</dbReference>
<dbReference type="AlphaFoldDB" id="A0A345PM83"/>
<dbReference type="SUPFAM" id="SSF50685">
    <property type="entry name" value="Barwin-like endoglucanases"/>
    <property type="match status" value="1"/>
</dbReference>
<keyword evidence="2" id="KW-1185">Reference proteome</keyword>
<reference evidence="2" key="1">
    <citation type="submission" date="2017-11" db="EMBL/GenBank/DDBJ databases">
        <authorList>
            <person name="Zhu W."/>
        </authorList>
    </citation>
    <scope>NUCLEOTIDE SEQUENCE [LARGE SCALE GENOMIC DNA]</scope>
    <source>
        <strain evidence="2">160</strain>
    </source>
</reference>
<protein>
    <submittedName>
        <fullName evidence="1">DUF3889 domain-containing protein</fullName>
    </submittedName>
</protein>
<organism evidence="1 2">
    <name type="scientific">Oceanobacillus zhaokaii</name>
    <dbReference type="NCBI Taxonomy" id="2052660"/>
    <lineage>
        <taxon>Bacteria</taxon>
        <taxon>Bacillati</taxon>
        <taxon>Bacillota</taxon>
        <taxon>Bacilli</taxon>
        <taxon>Bacillales</taxon>
        <taxon>Bacillaceae</taxon>
        <taxon>Oceanobacillus</taxon>
    </lineage>
</organism>
<dbReference type="CDD" id="cd22191">
    <property type="entry name" value="DPBB_RlpA_EXP_N-like"/>
    <property type="match status" value="1"/>
</dbReference>
<proteinExistence type="predicted"/>
<dbReference type="Pfam" id="PF13028">
    <property type="entry name" value="DUF3889"/>
    <property type="match status" value="1"/>
</dbReference>
<evidence type="ECO:0000313" key="1">
    <source>
        <dbReference type="EMBL" id="AXI11113.1"/>
    </source>
</evidence>
<evidence type="ECO:0000313" key="2">
    <source>
        <dbReference type="Proteomes" id="UP000253908"/>
    </source>
</evidence>
<dbReference type="InterPro" id="IPR024987">
    <property type="entry name" value="DUF3889"/>
</dbReference>
<accession>A0A345PM83</accession>
<sequence length="210" mass="23922">MQNGNQYAGNQYVPYSYYKYQQTYPAYREDRQQAVRGQATWTYGGQVTQCGIHWSINEYMTAAVGRNSPYRCGQTLKIKNLSSATPREILVTVVDQVVSYPANKINLQRRAFEALGANPDAGIIEIEITPSPKLEEEKWGKYLLEVAQAAYPGYKVTEYKTIEKVNLSGKQRKEVYEFLLDSPQGKLKIRGNVIYNPATDRVISFDLKEV</sequence>
<dbReference type="Proteomes" id="UP000253908">
    <property type="component" value="Chromosome"/>
</dbReference>
<dbReference type="Gene3D" id="2.40.40.10">
    <property type="entry name" value="RlpA-like domain"/>
    <property type="match status" value="1"/>
</dbReference>
<name>A0A345PM83_9BACI</name>
<dbReference type="KEGG" id="ocn:CUC15_06505"/>
<dbReference type="EMBL" id="CP024848">
    <property type="protein sequence ID" value="AXI11113.1"/>
    <property type="molecule type" value="Genomic_DNA"/>
</dbReference>
<gene>
    <name evidence="1" type="ORF">CUC15_06505</name>
</gene>
<dbReference type="Gene3D" id="3.10.450.390">
    <property type="entry name" value="Protein of unknown function DUF3889"/>
    <property type="match status" value="1"/>
</dbReference>